<evidence type="ECO:0000313" key="2">
    <source>
        <dbReference type="Proteomes" id="UP000680206"/>
    </source>
</evidence>
<sequence length="391" mass="41736">MAVPFDITLPVPGGSTDAWGSAINGTLGAIKARINDEAVSRGVPLDAFAGATDDDKLTQALSYVGQQTYKPAIVLGQRSMEFKRTRQVFNGLAFTGALTGNEFRYNQRIRVSVPGSGWLDLPPGQPKGIYIGNLSFEGDSGTSFFVDRDNTGPVLWASHFENLAFNLFKHVMWGAHTAVTFSGFWDVNNSYDTPFKLWGSDNTYWTDGMLIDSPNMGSGNRYQVWLPNMSKTVVGPIFITAKSNICGLRIDGGRGVVLDGIRFDAQAQAGNPTWGSQLLITGGKLVRVRDCWFYGGMSQPDSTGHTNPAYDKGILTITGGSNIVVDGAMFSDGDGSQPNKTAAGVPHIYIGGGSKIRVRDIQASDTPIVKRASSVSAGTIATDSDVTVAVG</sequence>
<proteinExistence type="predicted"/>
<accession>A0ABS3RT65</accession>
<dbReference type="RefSeq" id="WP_208242852.1">
    <property type="nucleotide sequence ID" value="NZ_JAGEPF010000012.1"/>
</dbReference>
<keyword evidence="2" id="KW-1185">Reference proteome</keyword>
<organism evidence="1 2">
    <name type="scientific">Actinomadura violacea</name>
    <dbReference type="NCBI Taxonomy" id="2819934"/>
    <lineage>
        <taxon>Bacteria</taxon>
        <taxon>Bacillati</taxon>
        <taxon>Actinomycetota</taxon>
        <taxon>Actinomycetes</taxon>
        <taxon>Streptosporangiales</taxon>
        <taxon>Thermomonosporaceae</taxon>
        <taxon>Actinomadura</taxon>
    </lineage>
</organism>
<dbReference type="Proteomes" id="UP000680206">
    <property type="component" value="Unassembled WGS sequence"/>
</dbReference>
<dbReference type="EMBL" id="JAGEPF010000012">
    <property type="protein sequence ID" value="MBO2459831.1"/>
    <property type="molecule type" value="Genomic_DNA"/>
</dbReference>
<comment type="caution">
    <text evidence="1">The sequence shown here is derived from an EMBL/GenBank/DDBJ whole genome shotgun (WGS) entry which is preliminary data.</text>
</comment>
<dbReference type="SUPFAM" id="SSF51126">
    <property type="entry name" value="Pectin lyase-like"/>
    <property type="match status" value="1"/>
</dbReference>
<reference evidence="1 2" key="1">
    <citation type="submission" date="2021-03" db="EMBL/GenBank/DDBJ databases">
        <title>Actinomadura violae sp. nov., isolated from lichen in Thailand.</title>
        <authorList>
            <person name="Kanchanasin P."/>
            <person name="Saeng-In P."/>
            <person name="Phongsopitanun W."/>
            <person name="Yuki M."/>
            <person name="Kudo T."/>
            <person name="Ohkuma M."/>
            <person name="Tanasupawat S."/>
        </authorList>
    </citation>
    <scope>NUCLEOTIDE SEQUENCE [LARGE SCALE GENOMIC DNA]</scope>
    <source>
        <strain evidence="1 2">LCR2-06</strain>
    </source>
</reference>
<dbReference type="InterPro" id="IPR012334">
    <property type="entry name" value="Pectin_lyas_fold"/>
</dbReference>
<gene>
    <name evidence="1" type="ORF">J4709_19815</name>
</gene>
<protein>
    <submittedName>
        <fullName evidence="1">Uncharacterized protein</fullName>
    </submittedName>
</protein>
<dbReference type="InterPro" id="IPR011050">
    <property type="entry name" value="Pectin_lyase_fold/virulence"/>
</dbReference>
<name>A0ABS3RT65_9ACTN</name>
<evidence type="ECO:0000313" key="1">
    <source>
        <dbReference type="EMBL" id="MBO2459831.1"/>
    </source>
</evidence>
<dbReference type="Gene3D" id="2.160.20.10">
    <property type="entry name" value="Single-stranded right-handed beta-helix, Pectin lyase-like"/>
    <property type="match status" value="1"/>
</dbReference>